<dbReference type="Proteomes" id="UP000624709">
    <property type="component" value="Unassembled WGS sequence"/>
</dbReference>
<keyword evidence="2" id="KW-0238">DNA-binding</keyword>
<evidence type="ECO:0000256" key="1">
    <source>
        <dbReference type="ARBA" id="ARBA00023015"/>
    </source>
</evidence>
<keyword evidence="6" id="KW-1185">Reference proteome</keyword>
<keyword evidence="1" id="KW-0805">Transcription regulation</keyword>
<dbReference type="InterPro" id="IPR023187">
    <property type="entry name" value="Tscrpt_reg_MarR-type_CS"/>
</dbReference>
<protein>
    <submittedName>
        <fullName evidence="5">MarR family transcriptional regulator</fullName>
    </submittedName>
</protein>
<proteinExistence type="predicted"/>
<evidence type="ECO:0000259" key="4">
    <source>
        <dbReference type="PROSITE" id="PS50995"/>
    </source>
</evidence>
<dbReference type="Pfam" id="PF12802">
    <property type="entry name" value="MarR_2"/>
    <property type="match status" value="1"/>
</dbReference>
<dbReference type="RefSeq" id="WP_203829235.1">
    <property type="nucleotide sequence ID" value="NZ_BAAATY010000015.1"/>
</dbReference>
<gene>
    <name evidence="5" type="ORF">Apa02nite_074850</name>
</gene>
<evidence type="ECO:0000256" key="3">
    <source>
        <dbReference type="ARBA" id="ARBA00023163"/>
    </source>
</evidence>
<dbReference type="InterPro" id="IPR000835">
    <property type="entry name" value="HTH_MarR-typ"/>
</dbReference>
<dbReference type="PANTHER" id="PTHR33164:SF57">
    <property type="entry name" value="MARR-FAMILY TRANSCRIPTIONAL REGULATOR"/>
    <property type="match status" value="1"/>
</dbReference>
<evidence type="ECO:0000313" key="5">
    <source>
        <dbReference type="EMBL" id="GIE71377.1"/>
    </source>
</evidence>
<accession>A0ABQ4BL24</accession>
<dbReference type="PANTHER" id="PTHR33164">
    <property type="entry name" value="TRANSCRIPTIONAL REGULATOR, MARR FAMILY"/>
    <property type="match status" value="1"/>
</dbReference>
<comment type="caution">
    <text evidence="5">The sequence shown here is derived from an EMBL/GenBank/DDBJ whole genome shotgun (WGS) entry which is preliminary data.</text>
</comment>
<dbReference type="Gene3D" id="1.10.10.10">
    <property type="entry name" value="Winged helix-like DNA-binding domain superfamily/Winged helix DNA-binding domain"/>
    <property type="match status" value="1"/>
</dbReference>
<dbReference type="PROSITE" id="PS50995">
    <property type="entry name" value="HTH_MARR_2"/>
    <property type="match status" value="1"/>
</dbReference>
<reference evidence="5 6" key="1">
    <citation type="submission" date="2021-01" db="EMBL/GenBank/DDBJ databases">
        <title>Whole genome shotgun sequence of Actinoplanes palleronii NBRC 14916.</title>
        <authorList>
            <person name="Komaki H."/>
            <person name="Tamura T."/>
        </authorList>
    </citation>
    <scope>NUCLEOTIDE SEQUENCE [LARGE SCALE GENOMIC DNA]</scope>
    <source>
        <strain evidence="5 6">NBRC 14916</strain>
    </source>
</reference>
<dbReference type="InterPro" id="IPR039422">
    <property type="entry name" value="MarR/SlyA-like"/>
</dbReference>
<dbReference type="EMBL" id="BOMS01000124">
    <property type="protein sequence ID" value="GIE71377.1"/>
    <property type="molecule type" value="Genomic_DNA"/>
</dbReference>
<feature type="domain" description="HTH marR-type" evidence="4">
    <location>
        <begin position="1"/>
        <end position="144"/>
    </location>
</feature>
<name>A0ABQ4BL24_9ACTN</name>
<evidence type="ECO:0000313" key="6">
    <source>
        <dbReference type="Proteomes" id="UP000624709"/>
    </source>
</evidence>
<keyword evidence="3" id="KW-0804">Transcription</keyword>
<dbReference type="PROSITE" id="PS01117">
    <property type="entry name" value="HTH_MARR_1"/>
    <property type="match status" value="1"/>
</dbReference>
<dbReference type="InterPro" id="IPR036388">
    <property type="entry name" value="WH-like_DNA-bd_sf"/>
</dbReference>
<sequence>MGRTARKTESPDLGMLAARLLFSLQSELFRRGAELGFGDLRPQYGAVLAYLDEEGSRQTELTRLAGRNKQTIGAILDELEKLGYVSRVPDPADRRARLIVPTARGREWMDLSDGIVADIERRHSAELGAATYAAFRETLQAITEA</sequence>
<dbReference type="SUPFAM" id="SSF46785">
    <property type="entry name" value="Winged helix' DNA-binding domain"/>
    <property type="match status" value="1"/>
</dbReference>
<evidence type="ECO:0000256" key="2">
    <source>
        <dbReference type="ARBA" id="ARBA00023125"/>
    </source>
</evidence>
<dbReference type="SMART" id="SM00347">
    <property type="entry name" value="HTH_MARR"/>
    <property type="match status" value="1"/>
</dbReference>
<organism evidence="5 6">
    <name type="scientific">Actinoplanes palleronii</name>
    <dbReference type="NCBI Taxonomy" id="113570"/>
    <lineage>
        <taxon>Bacteria</taxon>
        <taxon>Bacillati</taxon>
        <taxon>Actinomycetota</taxon>
        <taxon>Actinomycetes</taxon>
        <taxon>Micromonosporales</taxon>
        <taxon>Micromonosporaceae</taxon>
        <taxon>Actinoplanes</taxon>
    </lineage>
</organism>
<dbReference type="InterPro" id="IPR036390">
    <property type="entry name" value="WH_DNA-bd_sf"/>
</dbReference>